<dbReference type="Pfam" id="PF18758">
    <property type="entry name" value="KDZ"/>
    <property type="match status" value="1"/>
</dbReference>
<dbReference type="Pfam" id="PF18803">
    <property type="entry name" value="CxC2"/>
    <property type="match status" value="1"/>
</dbReference>
<dbReference type="HOGENOM" id="CLU_003703_13_0_1"/>
<feature type="domain" description="CxC2-like cysteine cluster KDZ transposase-associated" evidence="1">
    <location>
        <begin position="189"/>
        <end position="294"/>
    </location>
</feature>
<protein>
    <recommendedName>
        <fullName evidence="1">CxC2-like cysteine cluster KDZ transposase-associated domain-containing protein</fullName>
    </recommendedName>
</protein>
<dbReference type="InterPro" id="IPR041457">
    <property type="entry name" value="CxC2_KDZ-assoc"/>
</dbReference>
<proteinExistence type="predicted"/>
<dbReference type="STRING" id="765440.A0A0C3G9J4"/>
<dbReference type="PANTHER" id="PTHR33096">
    <property type="entry name" value="CXC2 DOMAIN-CONTAINING PROTEIN"/>
    <property type="match status" value="1"/>
</dbReference>
<dbReference type="PANTHER" id="PTHR33096:SF1">
    <property type="entry name" value="CXC1-LIKE CYSTEINE CLUSTER ASSOCIATED WITH KDZ TRANSPOSASES DOMAIN-CONTAINING PROTEIN"/>
    <property type="match status" value="1"/>
</dbReference>
<name>A0A0C3G9J4_PILCF</name>
<evidence type="ECO:0000313" key="2">
    <source>
        <dbReference type="EMBL" id="KIM87296.1"/>
    </source>
</evidence>
<dbReference type="InterPro" id="IPR040521">
    <property type="entry name" value="KDZ"/>
</dbReference>
<reference evidence="2 3" key="1">
    <citation type="submission" date="2014-04" db="EMBL/GenBank/DDBJ databases">
        <authorList>
            <consortium name="DOE Joint Genome Institute"/>
            <person name="Kuo A."/>
            <person name="Tarkka M."/>
            <person name="Buscot F."/>
            <person name="Kohler A."/>
            <person name="Nagy L.G."/>
            <person name="Floudas D."/>
            <person name="Copeland A."/>
            <person name="Barry K.W."/>
            <person name="Cichocki N."/>
            <person name="Veneault-Fourrey C."/>
            <person name="LaButti K."/>
            <person name="Lindquist E.A."/>
            <person name="Lipzen A."/>
            <person name="Lundell T."/>
            <person name="Morin E."/>
            <person name="Murat C."/>
            <person name="Sun H."/>
            <person name="Tunlid A."/>
            <person name="Henrissat B."/>
            <person name="Grigoriev I.V."/>
            <person name="Hibbett D.S."/>
            <person name="Martin F."/>
            <person name="Nordberg H.P."/>
            <person name="Cantor M.N."/>
            <person name="Hua S.X."/>
        </authorList>
    </citation>
    <scope>NUCLEOTIDE SEQUENCE [LARGE SCALE GENOMIC DNA]</scope>
    <source>
        <strain evidence="2 3">F 1598</strain>
    </source>
</reference>
<dbReference type="Proteomes" id="UP000054166">
    <property type="component" value="Unassembled WGS sequence"/>
</dbReference>
<dbReference type="InParanoid" id="A0A0C3G9J4"/>
<keyword evidence="3" id="KW-1185">Reference proteome</keyword>
<evidence type="ECO:0000313" key="3">
    <source>
        <dbReference type="Proteomes" id="UP000054166"/>
    </source>
</evidence>
<dbReference type="OrthoDB" id="3257613at2759"/>
<reference evidence="3" key="2">
    <citation type="submission" date="2015-01" db="EMBL/GenBank/DDBJ databases">
        <title>Evolutionary Origins and Diversification of the Mycorrhizal Mutualists.</title>
        <authorList>
            <consortium name="DOE Joint Genome Institute"/>
            <consortium name="Mycorrhizal Genomics Consortium"/>
            <person name="Kohler A."/>
            <person name="Kuo A."/>
            <person name="Nagy L.G."/>
            <person name="Floudas D."/>
            <person name="Copeland A."/>
            <person name="Barry K.W."/>
            <person name="Cichocki N."/>
            <person name="Veneault-Fourrey C."/>
            <person name="LaButti K."/>
            <person name="Lindquist E.A."/>
            <person name="Lipzen A."/>
            <person name="Lundell T."/>
            <person name="Morin E."/>
            <person name="Murat C."/>
            <person name="Riley R."/>
            <person name="Ohm R."/>
            <person name="Sun H."/>
            <person name="Tunlid A."/>
            <person name="Henrissat B."/>
            <person name="Grigoriev I.V."/>
            <person name="Hibbett D.S."/>
            <person name="Martin F."/>
        </authorList>
    </citation>
    <scope>NUCLEOTIDE SEQUENCE [LARGE SCALE GENOMIC DNA]</scope>
    <source>
        <strain evidence="3">F 1598</strain>
    </source>
</reference>
<organism evidence="2 3">
    <name type="scientific">Piloderma croceum (strain F 1598)</name>
    <dbReference type="NCBI Taxonomy" id="765440"/>
    <lineage>
        <taxon>Eukaryota</taxon>
        <taxon>Fungi</taxon>
        <taxon>Dikarya</taxon>
        <taxon>Basidiomycota</taxon>
        <taxon>Agaricomycotina</taxon>
        <taxon>Agaricomycetes</taxon>
        <taxon>Agaricomycetidae</taxon>
        <taxon>Atheliales</taxon>
        <taxon>Atheliaceae</taxon>
        <taxon>Piloderma</taxon>
    </lineage>
</organism>
<accession>A0A0C3G9J4</accession>
<dbReference type="EMBL" id="KN832979">
    <property type="protein sequence ID" value="KIM87296.1"/>
    <property type="molecule type" value="Genomic_DNA"/>
</dbReference>
<gene>
    <name evidence="2" type="ORF">PILCRDRAFT_3796</name>
</gene>
<evidence type="ECO:0000259" key="1">
    <source>
        <dbReference type="Pfam" id="PF18803"/>
    </source>
</evidence>
<sequence>MPKDPSEPLYNHQARSIISRRIGVDVAGTTGRRNVTFTSSRVLPASLPPVSRDPDEFFPVPMDIDMDIDMDVANGDNMRANEGPTPIPALPGIEVVAKERAKWYENSDVPLASWVLHRDEYLDELMCLEGRGRYERSCAGCNTPFPNFRCKDCTHGALWCQVCLVKRHAQSPLHVIEMWNGLFFQRSSLKTLGLRVQLGHPPGRYCPTKQPGHKDFAVIDTNGIHSVAVDFCRCVHVEHRSQLLCIGWWPATPLEPQTCATMAVLRHFHLLNLQGNITGYSFYRALEYQTDNTGLDPPSDRLPAFMLMVREWRHIKMVKRAERAFDPGGIAATAPGSLAIPCRACPLPNINLPRGWENVPPSRVWLYILMVAMDANFRLRSKLRGLQLKDPTLMPGWAYFVNNGPYADFIKDYVDQDEISTCVGFQALLNMLTKRSKGLRATGLAAGERQCNMDYLFTSSVAGALSLRRLTVSYDVGCQWFTNFWCRMPSLPAHLHLSFPMSAVTALIPKFHLQSHEEKCHSLFSFNFFKGVGRTEGEGVERNWDGLNGHGPSTVEMLPGHRWETLDDCCGWINFRKTMGLGNLLLKRLLVAIPQAIQTRNDIVMLTSNLKAENPEELMAMEQALEDWEADKTKPDPYRLPKSNVTLTQVRLVMAEEEKERVEEGTTFIHDVSASAFLLLGTEIQNLQQALRHEVSSLRKQTLLQTTSIVERRTVLLKHVQRFREIQRFYMPSFDPRNYTDTEHNDSTDSNISSTTAVENTKLYMPSELSALDRRKFCPNGLASVEDRIRFAEASDSLEDLRHHLRTRSFANKFKIANITGQRKNTRAREVQHRIDDKVRASELQYRRAQEALKKLRGAGDWEDKLKVLEKSDVRALNERELNREEQDEQYRLRQRLGIVVDDIQDERVVAQVAAVGEGQRRPSWIWFTGGGTAESMNDPLTRQALRVEWSKAKARVERWEEEVILLDEEMRRILQYCNWKVKWWRDQQTLRTPDATDVILSEGQKAFSEQQAAQELDIARDWEGKWRAVRARAQPIIDGIPDGYYEEEHLGPCETIEIDLEDEGNHLKKVFSDKVPKGPESLRAPDGILKAPAGSPIGKHQNSLPLFIKPHIAMWQVYTNDCYELKIRGTPFKVYDTVGLDESAAGTVPPPQAIENLYCLICELEGGINLLVYVVWGPCLRDVARKNYNLIYEILCDKKVPIVVVVTGLEEEADRQAWWHRNESHFLKQGMVFNASTCITATPGKRAVYAKEYAESKKSIQDLVSRLCAQEPWRYKPKEWSWPLSLFV</sequence>